<name>A0A225UIP3_9STRA</name>
<dbReference type="Gene3D" id="2.40.70.10">
    <property type="entry name" value="Acid Proteases"/>
    <property type="match status" value="1"/>
</dbReference>
<organism evidence="2 3">
    <name type="scientific">Phytophthora megakarya</name>
    <dbReference type="NCBI Taxonomy" id="4795"/>
    <lineage>
        <taxon>Eukaryota</taxon>
        <taxon>Sar</taxon>
        <taxon>Stramenopiles</taxon>
        <taxon>Oomycota</taxon>
        <taxon>Peronosporomycetes</taxon>
        <taxon>Peronosporales</taxon>
        <taxon>Peronosporaceae</taxon>
        <taxon>Phytophthora</taxon>
    </lineage>
</organism>
<dbReference type="EMBL" id="NBNE01017124">
    <property type="protein sequence ID" value="OWY92885.1"/>
    <property type="molecule type" value="Genomic_DNA"/>
</dbReference>
<dbReference type="Proteomes" id="UP000198211">
    <property type="component" value="Unassembled WGS sequence"/>
</dbReference>
<comment type="caution">
    <text evidence="2">The sequence shown here is derived from an EMBL/GenBank/DDBJ whole genome shotgun (WGS) entry which is preliminary data.</text>
</comment>
<evidence type="ECO:0000313" key="3">
    <source>
        <dbReference type="Proteomes" id="UP000198211"/>
    </source>
</evidence>
<evidence type="ECO:0000256" key="1">
    <source>
        <dbReference type="SAM" id="MobiDB-lite"/>
    </source>
</evidence>
<gene>
    <name evidence="2" type="ORF">PHMEG_00037919</name>
</gene>
<dbReference type="SUPFAM" id="SSF50630">
    <property type="entry name" value="Acid proteases"/>
    <property type="match status" value="1"/>
</dbReference>
<keyword evidence="3" id="KW-1185">Reference proteome</keyword>
<protein>
    <submittedName>
        <fullName evidence="2">Uncharacterized protein</fullName>
    </submittedName>
</protein>
<proteinExistence type="predicted"/>
<feature type="non-terminal residue" evidence="2">
    <location>
        <position position="384"/>
    </location>
</feature>
<dbReference type="InterPro" id="IPR021109">
    <property type="entry name" value="Peptidase_aspartic_dom_sf"/>
</dbReference>
<reference evidence="3" key="1">
    <citation type="submission" date="2017-03" db="EMBL/GenBank/DDBJ databases">
        <title>Phytopthora megakarya and P. palmivora, two closely related causual agents of cacao black pod achieved similar genome size and gene model numbers by different mechanisms.</title>
        <authorList>
            <person name="Ali S."/>
            <person name="Shao J."/>
            <person name="Larry D.J."/>
            <person name="Kronmiller B."/>
            <person name="Shen D."/>
            <person name="Strem M.D."/>
            <person name="Melnick R.L."/>
            <person name="Guiltinan M.J."/>
            <person name="Tyler B.M."/>
            <person name="Meinhardt L.W."/>
            <person name="Bailey B.A."/>
        </authorList>
    </citation>
    <scope>NUCLEOTIDE SEQUENCE [LARGE SCALE GENOMIC DNA]</scope>
    <source>
        <strain evidence="3">zdho120</strain>
    </source>
</reference>
<dbReference type="AlphaFoldDB" id="A0A225UIP3"/>
<evidence type="ECO:0000313" key="2">
    <source>
        <dbReference type="EMBL" id="OWY92885.1"/>
    </source>
</evidence>
<accession>A0A225UIP3</accession>
<dbReference type="OrthoDB" id="126074at2759"/>
<sequence length="384" mass="41582">MLPDEYSQDSSSPKTQTVRKTSVCFDCSSRYGQQVEIPAVGEFRSSCDDDISHYVHVISTSESIPGFDPLRSRVEAGADRSAEEDWFDPVENVFKSLPVVRDGRRVVCSVGHFEACSSGYIDCLPVRILADTGAILSLVDSAVLERLGRTLVSLQPYEGRLSLEVLVVDQLHIDAILGVDALGAFGAVIDVANRSMVLQRSGETLPLGVENIENPYLTKVLLTMRLPPRGQALVRADLVGEASEGSAMLVEVVLGLPPALGVARSLCTLENRQVIVEVCNASTEEYWIQKRTPIAMASVVPDSAFDYQCEVSDRTPVPRNASRDVGFRGLSSVAATLEDRSGEAPVTNPVKGSGASDSEVDVKADFSNSNLTDEQKELFQLELD</sequence>
<feature type="region of interest" description="Disordered" evidence="1">
    <location>
        <begin position="338"/>
        <end position="369"/>
    </location>
</feature>